<dbReference type="InterPro" id="IPR011992">
    <property type="entry name" value="EF-hand-dom_pair"/>
</dbReference>
<evidence type="ECO:0000256" key="1">
    <source>
        <dbReference type="SAM" id="MobiDB-lite"/>
    </source>
</evidence>
<name>A0A286D6E9_9GAMM</name>
<organism evidence="4 5">
    <name type="scientific">Pseudoxanthomonas wuyuanensis</name>
    <dbReference type="NCBI Taxonomy" id="1073196"/>
    <lineage>
        <taxon>Bacteria</taxon>
        <taxon>Pseudomonadati</taxon>
        <taxon>Pseudomonadota</taxon>
        <taxon>Gammaproteobacteria</taxon>
        <taxon>Lysobacterales</taxon>
        <taxon>Lysobacteraceae</taxon>
        <taxon>Pseudoxanthomonas</taxon>
    </lineage>
</organism>
<accession>A0A286D6E9</accession>
<dbReference type="SUPFAM" id="SSF47473">
    <property type="entry name" value="EF-hand"/>
    <property type="match status" value="1"/>
</dbReference>
<sequence length="127" mass="13174">MNNQNRKPLIGLIALTAALAMPLAFAQSATEEDAATQAQSQVDEATQDAATGSAEQSATQSSGSAGQQGWADLDTNGDGMISKEESAANAGLSQIFDQADADADGSLTQDEYKSFVEKSYGEPQPQQ</sequence>
<feature type="signal peptide" evidence="2">
    <location>
        <begin position="1"/>
        <end position="26"/>
    </location>
</feature>
<dbReference type="EMBL" id="OCND01000003">
    <property type="protein sequence ID" value="SOD54241.1"/>
    <property type="molecule type" value="Genomic_DNA"/>
</dbReference>
<feature type="region of interest" description="Disordered" evidence="1">
    <location>
        <begin position="28"/>
        <end position="86"/>
    </location>
</feature>
<evidence type="ECO:0000256" key="2">
    <source>
        <dbReference type="SAM" id="SignalP"/>
    </source>
</evidence>
<protein>
    <submittedName>
        <fullName evidence="4">EF hand</fullName>
    </submittedName>
</protein>
<reference evidence="4 5" key="1">
    <citation type="submission" date="2017-09" db="EMBL/GenBank/DDBJ databases">
        <authorList>
            <person name="Ehlers B."/>
            <person name="Leendertz F.H."/>
        </authorList>
    </citation>
    <scope>NUCLEOTIDE SEQUENCE [LARGE SCALE GENOMIC DNA]</scope>
    <source>
        <strain evidence="4 5">CGMCC 1.10978</strain>
    </source>
</reference>
<evidence type="ECO:0000313" key="4">
    <source>
        <dbReference type="EMBL" id="SOD54241.1"/>
    </source>
</evidence>
<feature type="compositionally biased region" description="Low complexity" evidence="1">
    <location>
        <begin position="49"/>
        <end position="69"/>
    </location>
</feature>
<dbReference type="Proteomes" id="UP000219374">
    <property type="component" value="Unassembled WGS sequence"/>
</dbReference>
<dbReference type="PROSITE" id="PS00018">
    <property type="entry name" value="EF_HAND_1"/>
    <property type="match status" value="1"/>
</dbReference>
<dbReference type="OrthoDB" id="6310942at2"/>
<dbReference type="Pfam" id="PF13202">
    <property type="entry name" value="EF-hand_5"/>
    <property type="match status" value="2"/>
</dbReference>
<proteinExistence type="predicted"/>
<dbReference type="AlphaFoldDB" id="A0A286D6E9"/>
<gene>
    <name evidence="4" type="ORF">SAMN06296416_103164</name>
</gene>
<feature type="compositionally biased region" description="Basic and acidic residues" evidence="1">
    <location>
        <begin position="110"/>
        <end position="120"/>
    </location>
</feature>
<dbReference type="Gene3D" id="1.10.238.10">
    <property type="entry name" value="EF-hand"/>
    <property type="match status" value="1"/>
</dbReference>
<dbReference type="InterPro" id="IPR018247">
    <property type="entry name" value="EF_Hand_1_Ca_BS"/>
</dbReference>
<keyword evidence="5" id="KW-1185">Reference proteome</keyword>
<dbReference type="RefSeq" id="WP_097121481.1">
    <property type="nucleotide sequence ID" value="NZ_OCND01000003.1"/>
</dbReference>
<evidence type="ECO:0000259" key="3">
    <source>
        <dbReference type="PROSITE" id="PS50222"/>
    </source>
</evidence>
<dbReference type="GO" id="GO:0005509">
    <property type="term" value="F:calcium ion binding"/>
    <property type="evidence" value="ECO:0007669"/>
    <property type="project" value="InterPro"/>
</dbReference>
<dbReference type="InterPro" id="IPR002048">
    <property type="entry name" value="EF_hand_dom"/>
</dbReference>
<feature type="chain" id="PRO_5013216476" evidence="2">
    <location>
        <begin position="27"/>
        <end position="127"/>
    </location>
</feature>
<feature type="domain" description="EF-hand" evidence="3">
    <location>
        <begin position="87"/>
        <end position="122"/>
    </location>
</feature>
<feature type="region of interest" description="Disordered" evidence="1">
    <location>
        <begin position="101"/>
        <end position="127"/>
    </location>
</feature>
<keyword evidence="2" id="KW-0732">Signal</keyword>
<evidence type="ECO:0000313" key="5">
    <source>
        <dbReference type="Proteomes" id="UP000219374"/>
    </source>
</evidence>
<dbReference type="PROSITE" id="PS50222">
    <property type="entry name" value="EF_HAND_2"/>
    <property type="match status" value="1"/>
</dbReference>